<dbReference type="InterPro" id="IPR036910">
    <property type="entry name" value="HMG_box_dom_sf"/>
</dbReference>
<dbReference type="GO" id="GO:0003677">
    <property type="term" value="F:DNA binding"/>
    <property type="evidence" value="ECO:0007669"/>
    <property type="project" value="UniProtKB-UniRule"/>
</dbReference>
<feature type="domain" description="HMG box" evidence="3">
    <location>
        <begin position="122"/>
        <end position="187"/>
    </location>
</feature>
<evidence type="ECO:0000259" key="3">
    <source>
        <dbReference type="PROSITE" id="PS50118"/>
    </source>
</evidence>
<dbReference type="PANTHER" id="PTHR48112">
    <property type="entry name" value="HIGH MOBILITY GROUP PROTEIN DSP1"/>
    <property type="match status" value="1"/>
</dbReference>
<evidence type="ECO:0000313" key="5">
    <source>
        <dbReference type="EMBL" id="CAE0500356.1"/>
    </source>
</evidence>
<dbReference type="InterPro" id="IPR009071">
    <property type="entry name" value="HMG_box_dom"/>
</dbReference>
<dbReference type="SUPFAM" id="SSF47095">
    <property type="entry name" value="HMG-box"/>
    <property type="match status" value="2"/>
</dbReference>
<keyword evidence="1 2" id="KW-0238">DNA-binding</keyword>
<gene>
    <name evidence="4" type="ORF">DTER00134_LOCUS15428</name>
    <name evidence="5" type="ORF">DTER00134_LOCUS15429</name>
</gene>
<name>A0A6S8M7F9_DUNTE</name>
<dbReference type="GO" id="GO:0005634">
    <property type="term" value="C:nucleus"/>
    <property type="evidence" value="ECO:0007669"/>
    <property type="project" value="UniProtKB-UniRule"/>
</dbReference>
<dbReference type="Gene3D" id="1.10.30.10">
    <property type="entry name" value="High mobility group box domain"/>
    <property type="match status" value="2"/>
</dbReference>
<dbReference type="SMART" id="SM00398">
    <property type="entry name" value="HMG"/>
    <property type="match status" value="2"/>
</dbReference>
<accession>A0A6S8M7F9</accession>
<reference evidence="4" key="1">
    <citation type="submission" date="2021-01" db="EMBL/GenBank/DDBJ databases">
        <authorList>
            <person name="Corre E."/>
            <person name="Pelletier E."/>
            <person name="Niang G."/>
            <person name="Scheremetjew M."/>
            <person name="Finn R."/>
            <person name="Kale V."/>
            <person name="Holt S."/>
            <person name="Cochrane G."/>
            <person name="Meng A."/>
            <person name="Brown T."/>
            <person name="Cohen L."/>
        </authorList>
    </citation>
    <scope>NUCLEOTIDE SEQUENCE</scope>
    <source>
        <strain evidence="4">CCMP1320</strain>
    </source>
</reference>
<dbReference type="InterPro" id="IPR050342">
    <property type="entry name" value="HMGB"/>
</dbReference>
<dbReference type="PANTHER" id="PTHR48112:SF22">
    <property type="entry name" value="MITOCHONDRIAL TRANSCRIPTION FACTOR A, ISOFORM B"/>
    <property type="match status" value="1"/>
</dbReference>
<dbReference type="PROSITE" id="PS50118">
    <property type="entry name" value="HMG_BOX_2"/>
    <property type="match status" value="1"/>
</dbReference>
<dbReference type="EMBL" id="HBIP01025624">
    <property type="protein sequence ID" value="CAE0500355.1"/>
    <property type="molecule type" value="Transcribed_RNA"/>
</dbReference>
<keyword evidence="2" id="KW-0539">Nucleus</keyword>
<protein>
    <recommendedName>
        <fullName evidence="3">HMG box domain-containing protein</fullName>
    </recommendedName>
</protein>
<feature type="DNA-binding region" description="HMG box" evidence="2">
    <location>
        <begin position="122"/>
        <end position="187"/>
    </location>
</feature>
<dbReference type="Pfam" id="PF09011">
    <property type="entry name" value="HMG_box_2"/>
    <property type="match status" value="1"/>
</dbReference>
<dbReference type="EMBL" id="HBIP01025625">
    <property type="protein sequence ID" value="CAE0500356.1"/>
    <property type="molecule type" value="Transcribed_RNA"/>
</dbReference>
<proteinExistence type="predicted"/>
<evidence type="ECO:0000256" key="2">
    <source>
        <dbReference type="PROSITE-ProRule" id="PRU00267"/>
    </source>
</evidence>
<dbReference type="GO" id="GO:0006357">
    <property type="term" value="P:regulation of transcription by RNA polymerase II"/>
    <property type="evidence" value="ECO:0007669"/>
    <property type="project" value="TreeGrafter"/>
</dbReference>
<evidence type="ECO:0000313" key="4">
    <source>
        <dbReference type="EMBL" id="CAE0500355.1"/>
    </source>
</evidence>
<dbReference type="AlphaFoldDB" id="A0A6S8M7F9"/>
<dbReference type="CDD" id="cd00084">
    <property type="entry name" value="HMG-box_SF"/>
    <property type="match status" value="2"/>
</dbReference>
<evidence type="ECO:0000256" key="1">
    <source>
        <dbReference type="ARBA" id="ARBA00023125"/>
    </source>
</evidence>
<sequence>MATPLINSTLRSMLQVVASSLGGARQQALCIAARQLVQPVVWQQQQTSGFSSEGGGPKRVSSYNLFVKAEWPRFKEQGLKLGDASAELARQYKQLPPDQLAAWKQKADELSGRSERPAKEKSPAKYSGYMLYVKDAMPRLKARTPAGSTFSAQNAMKELGAAWKTMPEDIKQQWKDRAEELKADSHQ</sequence>
<organism evidence="4">
    <name type="scientific">Dunaliella tertiolecta</name>
    <name type="common">Green alga</name>
    <dbReference type="NCBI Taxonomy" id="3047"/>
    <lineage>
        <taxon>Eukaryota</taxon>
        <taxon>Viridiplantae</taxon>
        <taxon>Chlorophyta</taxon>
        <taxon>core chlorophytes</taxon>
        <taxon>Chlorophyceae</taxon>
        <taxon>CS clade</taxon>
        <taxon>Chlamydomonadales</taxon>
        <taxon>Dunaliellaceae</taxon>
        <taxon>Dunaliella</taxon>
    </lineage>
</organism>